<reference evidence="2" key="1">
    <citation type="journal article" date="2020" name="Stud. Mycol.">
        <title>101 Dothideomycetes genomes: a test case for predicting lifestyles and emergence of pathogens.</title>
        <authorList>
            <person name="Haridas S."/>
            <person name="Albert R."/>
            <person name="Binder M."/>
            <person name="Bloem J."/>
            <person name="Labutti K."/>
            <person name="Salamov A."/>
            <person name="Andreopoulos B."/>
            <person name="Baker S."/>
            <person name="Barry K."/>
            <person name="Bills G."/>
            <person name="Bluhm B."/>
            <person name="Cannon C."/>
            <person name="Castanera R."/>
            <person name="Culley D."/>
            <person name="Daum C."/>
            <person name="Ezra D."/>
            <person name="Gonzalez J."/>
            <person name="Henrissat B."/>
            <person name="Kuo A."/>
            <person name="Liang C."/>
            <person name="Lipzen A."/>
            <person name="Lutzoni F."/>
            <person name="Magnuson J."/>
            <person name="Mondo S."/>
            <person name="Nolan M."/>
            <person name="Ohm R."/>
            <person name="Pangilinan J."/>
            <person name="Park H.-J."/>
            <person name="Ramirez L."/>
            <person name="Alfaro M."/>
            <person name="Sun H."/>
            <person name="Tritt A."/>
            <person name="Yoshinaga Y."/>
            <person name="Zwiers L.-H."/>
            <person name="Turgeon B."/>
            <person name="Goodwin S."/>
            <person name="Spatafora J."/>
            <person name="Crous P."/>
            <person name="Grigoriev I."/>
        </authorList>
    </citation>
    <scope>NUCLEOTIDE SEQUENCE</scope>
    <source>
        <strain evidence="2">CBS 183.55</strain>
    </source>
</reference>
<gene>
    <name evidence="2" type="ORF">M421DRAFT_171782</name>
</gene>
<accession>A0A6A5RJ20</accession>
<feature type="compositionally biased region" description="Polar residues" evidence="1">
    <location>
        <begin position="141"/>
        <end position="152"/>
    </location>
</feature>
<evidence type="ECO:0000256" key="1">
    <source>
        <dbReference type="SAM" id="MobiDB-lite"/>
    </source>
</evidence>
<dbReference type="EMBL" id="ML978971">
    <property type="protein sequence ID" value="KAF1927629.1"/>
    <property type="molecule type" value="Genomic_DNA"/>
</dbReference>
<dbReference type="GeneID" id="54345433"/>
<proteinExistence type="predicted"/>
<keyword evidence="3" id="KW-1185">Reference proteome</keyword>
<dbReference type="Proteomes" id="UP000800082">
    <property type="component" value="Unassembled WGS sequence"/>
</dbReference>
<evidence type="ECO:0000313" key="2">
    <source>
        <dbReference type="EMBL" id="KAF1927629.1"/>
    </source>
</evidence>
<dbReference type="RefSeq" id="XP_033447881.1">
    <property type="nucleotide sequence ID" value="XM_033587786.1"/>
</dbReference>
<protein>
    <submittedName>
        <fullName evidence="2">Uncharacterized protein</fullName>
    </submittedName>
</protein>
<evidence type="ECO:0000313" key="3">
    <source>
        <dbReference type="Proteomes" id="UP000800082"/>
    </source>
</evidence>
<dbReference type="AlphaFoldDB" id="A0A6A5RJ20"/>
<sequence length="152" mass="17627">MVMREGDPAFFLSSLVQEASQRGQVKGDNNDNAVSSLVQTIMIDPRMQNRCSQVIQSTKDKIFKRFSVVLRVVPFRKLYCRARQVMGRRTTHPRHRPRVHCHSPIYRRLLGGHLLCCARKIIDMSCHWRSPSDLNHRPRRNTQIVGRSHPAS</sequence>
<name>A0A6A5RJ20_9PLEO</name>
<organism evidence="2 3">
    <name type="scientific">Didymella exigua CBS 183.55</name>
    <dbReference type="NCBI Taxonomy" id="1150837"/>
    <lineage>
        <taxon>Eukaryota</taxon>
        <taxon>Fungi</taxon>
        <taxon>Dikarya</taxon>
        <taxon>Ascomycota</taxon>
        <taxon>Pezizomycotina</taxon>
        <taxon>Dothideomycetes</taxon>
        <taxon>Pleosporomycetidae</taxon>
        <taxon>Pleosporales</taxon>
        <taxon>Pleosporineae</taxon>
        <taxon>Didymellaceae</taxon>
        <taxon>Didymella</taxon>
    </lineage>
</organism>
<feature type="region of interest" description="Disordered" evidence="1">
    <location>
        <begin position="132"/>
        <end position="152"/>
    </location>
</feature>